<keyword evidence="5" id="KW-1185">Reference proteome</keyword>
<keyword evidence="3" id="KW-0809">Transit peptide</keyword>
<evidence type="ECO:0000256" key="1">
    <source>
        <dbReference type="ARBA" id="ARBA00007692"/>
    </source>
</evidence>
<comment type="caution">
    <text evidence="4">The sequence shown here is derived from an EMBL/GenBank/DDBJ whole genome shotgun (WGS) entry which is preliminary data.</text>
</comment>
<dbReference type="EMBL" id="CAUOFW020002502">
    <property type="protein sequence ID" value="CAK9154236.1"/>
    <property type="molecule type" value="Genomic_DNA"/>
</dbReference>
<evidence type="ECO:0000256" key="2">
    <source>
        <dbReference type="ARBA" id="ARBA00022472"/>
    </source>
</evidence>
<dbReference type="PANTHER" id="PTHR13068">
    <property type="entry name" value="CGI-12 PROTEIN-RELATED"/>
    <property type="match status" value="1"/>
</dbReference>
<keyword evidence="2" id="KW-0804">Transcription</keyword>
<accession>A0ABC8SAJ5</accession>
<name>A0ABC8SAJ5_9AQUA</name>
<dbReference type="PANTHER" id="PTHR13068:SF130">
    <property type="entry name" value="TRANSCRIPTION TERMINATION FACTOR MTERF6, CHLOROPLASTIC_MITOCHONDRIAL-LIKE"/>
    <property type="match status" value="1"/>
</dbReference>
<dbReference type="GO" id="GO:0006353">
    <property type="term" value="P:DNA-templated transcription termination"/>
    <property type="evidence" value="ECO:0007669"/>
    <property type="project" value="UniProtKB-KW"/>
</dbReference>
<organism evidence="4 5">
    <name type="scientific">Ilex paraguariensis</name>
    <name type="common">yerba mate</name>
    <dbReference type="NCBI Taxonomy" id="185542"/>
    <lineage>
        <taxon>Eukaryota</taxon>
        <taxon>Viridiplantae</taxon>
        <taxon>Streptophyta</taxon>
        <taxon>Embryophyta</taxon>
        <taxon>Tracheophyta</taxon>
        <taxon>Spermatophyta</taxon>
        <taxon>Magnoliopsida</taxon>
        <taxon>eudicotyledons</taxon>
        <taxon>Gunneridae</taxon>
        <taxon>Pentapetalae</taxon>
        <taxon>asterids</taxon>
        <taxon>campanulids</taxon>
        <taxon>Aquifoliales</taxon>
        <taxon>Aquifoliaceae</taxon>
        <taxon>Ilex</taxon>
    </lineage>
</organism>
<keyword evidence="2" id="KW-0806">Transcription termination</keyword>
<reference evidence="4 5" key="1">
    <citation type="submission" date="2024-02" db="EMBL/GenBank/DDBJ databases">
        <authorList>
            <person name="Vignale AGUSTIN F."/>
            <person name="Sosa J E."/>
            <person name="Modenutti C."/>
        </authorList>
    </citation>
    <scope>NUCLEOTIDE SEQUENCE [LARGE SCALE GENOMIC DNA]</scope>
</reference>
<dbReference type="Pfam" id="PF02536">
    <property type="entry name" value="mTERF"/>
    <property type="match status" value="1"/>
</dbReference>
<dbReference type="SMART" id="SM00733">
    <property type="entry name" value="Mterf"/>
    <property type="match status" value="4"/>
</dbReference>
<sequence>MKSLGIKSSQIMRHLYNFTRLFFYKPERIKEFVKRVDEMGFDMNSKMFLHAIRAVSSVTVKNWELKLELFRSLGLSDVDIRSVFQRHPHVFTISQRKIKDVTQLLLATGKFDISFIVNHPDSLCYSIKNRLKPRLRVVEVLENKKLLPKKPSLTSLHKITDEKFFEKFVLPYSNEVGEIYIAREFS</sequence>
<dbReference type="Proteomes" id="UP001642360">
    <property type="component" value="Unassembled WGS sequence"/>
</dbReference>
<dbReference type="AlphaFoldDB" id="A0ABC8SAJ5"/>
<dbReference type="InterPro" id="IPR003690">
    <property type="entry name" value="MTERF"/>
</dbReference>
<comment type="similarity">
    <text evidence="1">Belongs to the mTERF family.</text>
</comment>
<dbReference type="Gene3D" id="1.25.70.10">
    <property type="entry name" value="Transcription termination factor 3, mitochondrial"/>
    <property type="match status" value="1"/>
</dbReference>
<keyword evidence="2" id="KW-0805">Transcription regulation</keyword>
<evidence type="ECO:0000313" key="4">
    <source>
        <dbReference type="EMBL" id="CAK9154236.1"/>
    </source>
</evidence>
<evidence type="ECO:0000313" key="5">
    <source>
        <dbReference type="Proteomes" id="UP001642360"/>
    </source>
</evidence>
<evidence type="ECO:0000256" key="3">
    <source>
        <dbReference type="ARBA" id="ARBA00022946"/>
    </source>
</evidence>
<protein>
    <submittedName>
        <fullName evidence="4">Uncharacterized protein</fullName>
    </submittedName>
</protein>
<gene>
    <name evidence="4" type="ORF">ILEXP_LOCUS22544</name>
</gene>
<dbReference type="InterPro" id="IPR038538">
    <property type="entry name" value="MTERF_sf"/>
</dbReference>
<proteinExistence type="inferred from homology"/>